<dbReference type="HOGENOM" id="CLU_2200477_0_0_1"/>
<evidence type="ECO:0000313" key="1">
    <source>
        <dbReference type="EMBL" id="ERN13111.1"/>
    </source>
</evidence>
<organism evidence="1 2">
    <name type="scientific">Amborella trichopoda</name>
    <dbReference type="NCBI Taxonomy" id="13333"/>
    <lineage>
        <taxon>Eukaryota</taxon>
        <taxon>Viridiplantae</taxon>
        <taxon>Streptophyta</taxon>
        <taxon>Embryophyta</taxon>
        <taxon>Tracheophyta</taxon>
        <taxon>Spermatophyta</taxon>
        <taxon>Magnoliopsida</taxon>
        <taxon>Amborellales</taxon>
        <taxon>Amborellaceae</taxon>
        <taxon>Amborella</taxon>
    </lineage>
</organism>
<dbReference type="AlphaFoldDB" id="W1PYP9"/>
<proteinExistence type="predicted"/>
<dbReference type="STRING" id="13333.W1PYP9"/>
<dbReference type="Proteomes" id="UP000017836">
    <property type="component" value="Unassembled WGS sequence"/>
</dbReference>
<keyword evidence="2" id="KW-1185">Reference proteome</keyword>
<sequence length="108" mass="12199">MAKDFKLHISRDMTRFTGRVLQPPKLKLGDAGQVTDLIPTRHDCQWNLLESHVLQGARIERWDIISFGGTPEQRSSLPKFIIQLAHRCQQLGVALNKVPTVAPQFGPM</sequence>
<evidence type="ECO:0000313" key="2">
    <source>
        <dbReference type="Proteomes" id="UP000017836"/>
    </source>
</evidence>
<dbReference type="Gramene" id="ERN13111">
    <property type="protein sequence ID" value="ERN13111"/>
    <property type="gene ID" value="AMTR_s00040p00171410"/>
</dbReference>
<protein>
    <submittedName>
        <fullName evidence="1">Uncharacterized protein</fullName>
    </submittedName>
</protein>
<gene>
    <name evidence="1" type="ORF">AMTR_s00040p00171410</name>
</gene>
<dbReference type="EMBL" id="KI392591">
    <property type="protein sequence ID" value="ERN13111.1"/>
    <property type="molecule type" value="Genomic_DNA"/>
</dbReference>
<name>W1PYP9_AMBTC</name>
<reference evidence="2" key="1">
    <citation type="journal article" date="2013" name="Science">
        <title>The Amborella genome and the evolution of flowering plants.</title>
        <authorList>
            <consortium name="Amborella Genome Project"/>
        </authorList>
    </citation>
    <scope>NUCLEOTIDE SEQUENCE [LARGE SCALE GENOMIC DNA]</scope>
</reference>
<dbReference type="Gene3D" id="3.40.50.2300">
    <property type="match status" value="1"/>
</dbReference>
<dbReference type="eggNOG" id="KOG1041">
    <property type="taxonomic scope" value="Eukaryota"/>
</dbReference>
<dbReference type="PANTHER" id="PTHR22891">
    <property type="entry name" value="EUKARYOTIC TRANSLATION INITIATION FACTOR 2C"/>
    <property type="match status" value="1"/>
</dbReference>
<accession>W1PYP9</accession>